<dbReference type="EMBL" id="UYSL01020036">
    <property type="protein sequence ID" value="VDL72270.1"/>
    <property type="molecule type" value="Genomic_DNA"/>
</dbReference>
<dbReference type="PANTHER" id="PTHR14215:SF0">
    <property type="entry name" value="WH2 DOMAIN-CONTAINING PROTEIN"/>
    <property type="match status" value="1"/>
</dbReference>
<comment type="similarity">
    <text evidence="1">Belongs to the MTFR1 family.</text>
</comment>
<sequence length="433" mass="48447">MASCSTSMHDSDDSTSSIGSMSRCLSADFRRRRTDQFGFCDDIDDDFVGFDAKTHRSVARHTASGIELLMVYLEEEIRRARLFIRNCGLRIRRFCAASVHVDCRRLTQLLAALIDSQPTPMPVEMEGLNDDEALIFNTVPLRSRWKPPKFTFNDIYTVLTSDEVVEDGIIHAYTIRSPAWSRLPSPIASRESETDIRDFQIFNRPMKMTIPTEDDDDRFSLPSTMATDQDLKIQSLEAQLAQLSKQMQILLATKGPQAAPMIEPTPPLSDDEGKGPSLYSPTDTEKSILPRPSENTAPKSIPPPPPPPPPPPSLLSTTASVTSINKTDSTGKRTVLQMLNKSTNVEHEALPVRPSASDLRTVQLKKTNTVRSPGGTPVARQSRVPPIDQIYCYINFHQANYLANALREKFRSLQDCLSEHEDDVNTSWIEDEL</sequence>
<feature type="coiled-coil region" evidence="2">
    <location>
        <begin position="226"/>
        <end position="253"/>
    </location>
</feature>
<reference evidence="4 5" key="2">
    <citation type="submission" date="2018-11" db="EMBL/GenBank/DDBJ databases">
        <authorList>
            <consortium name="Pathogen Informatics"/>
        </authorList>
    </citation>
    <scope>NUCLEOTIDE SEQUENCE [LARGE SCALE GENOMIC DNA]</scope>
</reference>
<evidence type="ECO:0000256" key="2">
    <source>
        <dbReference type="SAM" id="Coils"/>
    </source>
</evidence>
<keyword evidence="5" id="KW-1185">Reference proteome</keyword>
<evidence type="ECO:0000313" key="6">
    <source>
        <dbReference type="WBParaSite" id="NBR_0000868001-mRNA-1"/>
    </source>
</evidence>
<feature type="region of interest" description="Disordered" evidence="3">
    <location>
        <begin position="1"/>
        <end position="20"/>
    </location>
</feature>
<gene>
    <name evidence="4" type="ORF">NBR_LOCUS8681</name>
</gene>
<evidence type="ECO:0000256" key="3">
    <source>
        <dbReference type="SAM" id="MobiDB-lite"/>
    </source>
</evidence>
<dbReference type="InterPro" id="IPR007972">
    <property type="entry name" value="Mtfr1"/>
</dbReference>
<dbReference type="PANTHER" id="PTHR14215">
    <property type="entry name" value="PROTEIN OF UNKNOWN FUNCTION DUF729"/>
    <property type="match status" value="1"/>
</dbReference>
<dbReference type="STRING" id="27835.A0A0N4XZQ4"/>
<name>A0A0N4XZQ4_NIPBR</name>
<dbReference type="AlphaFoldDB" id="A0A0N4XZQ4"/>
<evidence type="ECO:0000313" key="4">
    <source>
        <dbReference type="EMBL" id="VDL72270.1"/>
    </source>
</evidence>
<dbReference type="OMA" id="EDAFCEF"/>
<dbReference type="Proteomes" id="UP000271162">
    <property type="component" value="Unassembled WGS sequence"/>
</dbReference>
<feature type="compositionally biased region" description="Pro residues" evidence="3">
    <location>
        <begin position="300"/>
        <end position="313"/>
    </location>
</feature>
<feature type="region of interest" description="Disordered" evidence="3">
    <location>
        <begin position="258"/>
        <end position="331"/>
    </location>
</feature>
<evidence type="ECO:0000256" key="1">
    <source>
        <dbReference type="ARBA" id="ARBA00005807"/>
    </source>
</evidence>
<proteinExistence type="inferred from homology"/>
<reference evidence="6" key="1">
    <citation type="submission" date="2017-02" db="UniProtKB">
        <authorList>
            <consortium name="WormBaseParasite"/>
        </authorList>
    </citation>
    <scope>IDENTIFICATION</scope>
</reference>
<dbReference type="WBParaSite" id="NBR_0000868001-mRNA-1">
    <property type="protein sequence ID" value="NBR_0000868001-mRNA-1"/>
    <property type="gene ID" value="NBR_0000868001"/>
</dbReference>
<feature type="compositionally biased region" description="Polar residues" evidence="3">
    <location>
        <begin position="314"/>
        <end position="328"/>
    </location>
</feature>
<keyword evidence="2" id="KW-0175">Coiled coil</keyword>
<organism evidence="6">
    <name type="scientific">Nippostrongylus brasiliensis</name>
    <name type="common">Rat hookworm</name>
    <dbReference type="NCBI Taxonomy" id="27835"/>
    <lineage>
        <taxon>Eukaryota</taxon>
        <taxon>Metazoa</taxon>
        <taxon>Ecdysozoa</taxon>
        <taxon>Nematoda</taxon>
        <taxon>Chromadorea</taxon>
        <taxon>Rhabditida</taxon>
        <taxon>Rhabditina</taxon>
        <taxon>Rhabditomorpha</taxon>
        <taxon>Strongyloidea</taxon>
        <taxon>Heligmosomidae</taxon>
        <taxon>Nippostrongylus</taxon>
    </lineage>
</organism>
<evidence type="ECO:0000313" key="5">
    <source>
        <dbReference type="Proteomes" id="UP000271162"/>
    </source>
</evidence>
<accession>A0A0N4XZQ4</accession>
<protein>
    <submittedName>
        <fullName evidence="6">Mitochondrial fission regulator 2</fullName>
    </submittedName>
</protein>